<protein>
    <submittedName>
        <fullName evidence="2">Uncharacterized protein</fullName>
    </submittedName>
</protein>
<keyword evidence="3" id="KW-1185">Reference proteome</keyword>
<keyword evidence="1" id="KW-1133">Transmembrane helix</keyword>
<organism evidence="2 3">
    <name type="scientific">Sphingomonas guangdongensis</name>
    <dbReference type="NCBI Taxonomy" id="1141890"/>
    <lineage>
        <taxon>Bacteria</taxon>
        <taxon>Pseudomonadati</taxon>
        <taxon>Pseudomonadota</taxon>
        <taxon>Alphaproteobacteria</taxon>
        <taxon>Sphingomonadales</taxon>
        <taxon>Sphingomonadaceae</taxon>
        <taxon>Sphingomonas</taxon>
    </lineage>
</organism>
<dbReference type="Proteomes" id="UP000219494">
    <property type="component" value="Unassembled WGS sequence"/>
</dbReference>
<dbReference type="EMBL" id="OBMI01000002">
    <property type="protein sequence ID" value="SOB86749.1"/>
    <property type="molecule type" value="Genomic_DNA"/>
</dbReference>
<feature type="transmembrane region" description="Helical" evidence="1">
    <location>
        <begin position="127"/>
        <end position="148"/>
    </location>
</feature>
<name>A0A285QZE2_9SPHN</name>
<reference evidence="2 3" key="1">
    <citation type="submission" date="2017-07" db="EMBL/GenBank/DDBJ databases">
        <authorList>
            <person name="Sun Z.S."/>
            <person name="Albrecht U."/>
            <person name="Echele G."/>
            <person name="Lee C.C."/>
        </authorList>
    </citation>
    <scope>NUCLEOTIDE SEQUENCE [LARGE SCALE GENOMIC DNA]</scope>
    <source>
        <strain evidence="2 3">CGMCC 1.12672</strain>
    </source>
</reference>
<keyword evidence="1" id="KW-0472">Membrane</keyword>
<sequence>MSRVLDWFRPKPVEQWNDPTEEAEHRKQRKRLSETHYMRGQSISAWLLATLVAINGGALATSRVAQANAWPFVIGVVIAVIGGFVMTQEAQDRTAFHYLESLADTNIKPYGKTLKRRLEWRWPMLRLLARTLNVASLSLFVVGCVLVAS</sequence>
<proteinExistence type="predicted"/>
<evidence type="ECO:0000313" key="3">
    <source>
        <dbReference type="Proteomes" id="UP000219494"/>
    </source>
</evidence>
<dbReference type="AlphaFoldDB" id="A0A285QZE2"/>
<keyword evidence="1" id="KW-0812">Transmembrane</keyword>
<feature type="transmembrane region" description="Helical" evidence="1">
    <location>
        <begin position="36"/>
        <end position="57"/>
    </location>
</feature>
<accession>A0A285QZE2</accession>
<gene>
    <name evidence="2" type="ORF">SAMN06297144_1858</name>
</gene>
<feature type="transmembrane region" description="Helical" evidence="1">
    <location>
        <begin position="69"/>
        <end position="87"/>
    </location>
</feature>
<evidence type="ECO:0000256" key="1">
    <source>
        <dbReference type="SAM" id="Phobius"/>
    </source>
</evidence>
<evidence type="ECO:0000313" key="2">
    <source>
        <dbReference type="EMBL" id="SOB86749.1"/>
    </source>
</evidence>